<protein>
    <submittedName>
        <fullName evidence="1">Uncharacterized protein</fullName>
    </submittedName>
</protein>
<sequence length="70" mass="8602">MPDYLRCDGTLLCVYALEYRALKYTLRSEEYKEQNRINKEIEKQLKRDKKDARREFKLLLLGKSFEFVFF</sequence>
<gene>
    <name evidence="1" type="ORF">EG68_12297</name>
</gene>
<proteinExistence type="predicted"/>
<dbReference type="OrthoDB" id="5817230at2759"/>
<dbReference type="EMBL" id="JTDE01011314">
    <property type="protein sequence ID" value="KAF7234200.1"/>
    <property type="molecule type" value="Genomic_DNA"/>
</dbReference>
<comment type="caution">
    <text evidence="1">The sequence shown here is derived from an EMBL/GenBank/DDBJ whole genome shotgun (WGS) entry which is preliminary data.</text>
</comment>
<evidence type="ECO:0000313" key="1">
    <source>
        <dbReference type="EMBL" id="KAF7234200.1"/>
    </source>
</evidence>
<dbReference type="InterPro" id="IPR027417">
    <property type="entry name" value="P-loop_NTPase"/>
</dbReference>
<name>A0A8S9YHS8_9TREM</name>
<accession>A0A8S9YHS8</accession>
<reference evidence="1" key="1">
    <citation type="submission" date="2019-07" db="EMBL/GenBank/DDBJ databases">
        <title>Annotation for the trematode Paragonimus miyazaki's.</title>
        <authorList>
            <person name="Choi Y.-J."/>
        </authorList>
    </citation>
    <scope>NUCLEOTIDE SEQUENCE</scope>
    <source>
        <strain evidence="1">Japan</strain>
    </source>
</reference>
<dbReference type="Gene3D" id="3.40.50.300">
    <property type="entry name" value="P-loop containing nucleotide triphosphate hydrolases"/>
    <property type="match status" value="1"/>
</dbReference>
<dbReference type="AlphaFoldDB" id="A0A8S9YHS8"/>
<organism evidence="1 2">
    <name type="scientific">Paragonimus skrjabini miyazakii</name>
    <dbReference type="NCBI Taxonomy" id="59628"/>
    <lineage>
        <taxon>Eukaryota</taxon>
        <taxon>Metazoa</taxon>
        <taxon>Spiralia</taxon>
        <taxon>Lophotrochozoa</taxon>
        <taxon>Platyhelminthes</taxon>
        <taxon>Trematoda</taxon>
        <taxon>Digenea</taxon>
        <taxon>Plagiorchiida</taxon>
        <taxon>Troglotremata</taxon>
        <taxon>Troglotrematidae</taxon>
        <taxon>Paragonimus</taxon>
    </lineage>
</organism>
<keyword evidence="2" id="KW-1185">Reference proteome</keyword>
<evidence type="ECO:0000313" key="2">
    <source>
        <dbReference type="Proteomes" id="UP000822476"/>
    </source>
</evidence>
<dbReference type="Proteomes" id="UP000822476">
    <property type="component" value="Unassembled WGS sequence"/>
</dbReference>